<dbReference type="EMBL" id="FWXI01000024">
    <property type="protein sequence ID" value="SMD08996.1"/>
    <property type="molecule type" value="Genomic_DNA"/>
</dbReference>
<dbReference type="Proteomes" id="UP000192738">
    <property type="component" value="Unassembled WGS sequence"/>
</dbReference>
<dbReference type="SUPFAM" id="SSF51344">
    <property type="entry name" value="Epsilon subunit of F1F0-ATP synthase N-terminal domain"/>
    <property type="match status" value="1"/>
</dbReference>
<evidence type="ECO:0000256" key="7">
    <source>
        <dbReference type="ARBA" id="ARBA00023310"/>
    </source>
</evidence>
<reference evidence="10 11" key="1">
    <citation type="submission" date="2017-04" db="EMBL/GenBank/DDBJ databases">
        <authorList>
            <person name="Afonso C.L."/>
            <person name="Miller P.J."/>
            <person name="Scott M.A."/>
            <person name="Spackman E."/>
            <person name="Goraichik I."/>
            <person name="Dimitrov K.M."/>
            <person name="Suarez D.L."/>
            <person name="Swayne D.E."/>
        </authorList>
    </citation>
    <scope>NUCLEOTIDE SEQUENCE [LARGE SCALE GENOMIC DNA]</scope>
    <source>
        <strain evidence="10 11">DSM 5090</strain>
    </source>
</reference>
<keyword evidence="4 8" id="KW-0406">Ion transport</keyword>
<dbReference type="Gene3D" id="2.60.15.10">
    <property type="entry name" value="F0F1 ATP synthase delta/epsilon subunit, N-terminal"/>
    <property type="match status" value="1"/>
</dbReference>
<comment type="subunit">
    <text evidence="8">F-type ATPases have 2 components, CF(1) - the catalytic core - and CF(0) - the membrane proton channel. CF(1) has five subunits: alpha(3), beta(3), gamma(1), delta(1), epsilon(1). CF(0) has three main subunits: a, b and c.</text>
</comment>
<dbReference type="CDD" id="cd12152">
    <property type="entry name" value="F1-ATPase_delta"/>
    <property type="match status" value="1"/>
</dbReference>
<dbReference type="Pfam" id="PF02823">
    <property type="entry name" value="ATP-synt_DE_N"/>
    <property type="match status" value="1"/>
</dbReference>
<proteinExistence type="inferred from homology"/>
<dbReference type="OrthoDB" id="9804110at2"/>
<accession>A0A1W2EI33</accession>
<dbReference type="InterPro" id="IPR001469">
    <property type="entry name" value="ATP_synth_F1_dsu/esu"/>
</dbReference>
<evidence type="ECO:0000313" key="10">
    <source>
        <dbReference type="EMBL" id="SMD08996.1"/>
    </source>
</evidence>
<keyword evidence="7 8" id="KW-0066">ATP synthesis</keyword>
<evidence type="ECO:0000256" key="1">
    <source>
        <dbReference type="ARBA" id="ARBA00004184"/>
    </source>
</evidence>
<dbReference type="InterPro" id="IPR036771">
    <property type="entry name" value="ATPsynth_dsu/esu_N"/>
</dbReference>
<sequence length="82" mass="8971">MSKTLRLEVMNPDHRVYEGQVSMVIVRATTGEMGILPGHAPLVALLDARPVRIRHEEGELQIPVNGGILLVKPDLVTILSAH</sequence>
<evidence type="ECO:0000256" key="6">
    <source>
        <dbReference type="ARBA" id="ARBA00023196"/>
    </source>
</evidence>
<comment type="subcellular location">
    <subcellularLocation>
        <location evidence="1">Endomembrane system</location>
        <topology evidence="1">Peripheral membrane protein</topology>
    </subcellularLocation>
</comment>
<protein>
    <submittedName>
        <fullName evidence="10">ATP synthase, F1 epsilon subunit</fullName>
    </submittedName>
</protein>
<evidence type="ECO:0000256" key="3">
    <source>
        <dbReference type="ARBA" id="ARBA00022448"/>
    </source>
</evidence>
<name>A0A1W2EI33_9FIRM</name>
<dbReference type="InterPro" id="IPR020546">
    <property type="entry name" value="ATP_synth_F1_dsu/esu_N"/>
</dbReference>
<evidence type="ECO:0000259" key="9">
    <source>
        <dbReference type="Pfam" id="PF02823"/>
    </source>
</evidence>
<dbReference type="GO" id="GO:0045259">
    <property type="term" value="C:proton-transporting ATP synthase complex"/>
    <property type="evidence" value="ECO:0007669"/>
    <property type="project" value="UniProtKB-KW"/>
</dbReference>
<gene>
    <name evidence="10" type="ORF">SAMN04488500_12432</name>
</gene>
<keyword evidence="11" id="KW-1185">Reference proteome</keyword>
<dbReference type="AlphaFoldDB" id="A0A1W2EI33"/>
<comment type="similarity">
    <text evidence="2 8">Belongs to the ATPase epsilon chain family.</text>
</comment>
<evidence type="ECO:0000256" key="2">
    <source>
        <dbReference type="ARBA" id="ARBA00005712"/>
    </source>
</evidence>
<keyword evidence="6 8" id="KW-0139">CF(1)</keyword>
<dbReference type="PANTHER" id="PTHR13822">
    <property type="entry name" value="ATP SYNTHASE DELTA/EPSILON CHAIN"/>
    <property type="match status" value="1"/>
</dbReference>
<evidence type="ECO:0000256" key="4">
    <source>
        <dbReference type="ARBA" id="ARBA00023065"/>
    </source>
</evidence>
<keyword evidence="3 8" id="KW-0813">Transport</keyword>
<dbReference type="NCBIfam" id="TIGR01216">
    <property type="entry name" value="ATP_synt_epsi"/>
    <property type="match status" value="1"/>
</dbReference>
<dbReference type="PANTHER" id="PTHR13822:SF10">
    <property type="entry name" value="ATP SYNTHASE EPSILON CHAIN, CHLOROPLASTIC"/>
    <property type="match status" value="1"/>
</dbReference>
<feature type="domain" description="ATP synthase F1 complex delta/epsilon subunit N-terminal" evidence="9">
    <location>
        <begin position="5"/>
        <end position="80"/>
    </location>
</feature>
<evidence type="ECO:0000256" key="5">
    <source>
        <dbReference type="ARBA" id="ARBA00023136"/>
    </source>
</evidence>
<keyword evidence="5" id="KW-0472">Membrane</keyword>
<organism evidence="10 11">
    <name type="scientific">Sporomusa malonica</name>
    <dbReference type="NCBI Taxonomy" id="112901"/>
    <lineage>
        <taxon>Bacteria</taxon>
        <taxon>Bacillati</taxon>
        <taxon>Bacillota</taxon>
        <taxon>Negativicutes</taxon>
        <taxon>Selenomonadales</taxon>
        <taxon>Sporomusaceae</taxon>
        <taxon>Sporomusa</taxon>
    </lineage>
</organism>
<dbReference type="GO" id="GO:0046933">
    <property type="term" value="F:proton-transporting ATP synthase activity, rotational mechanism"/>
    <property type="evidence" value="ECO:0007669"/>
    <property type="project" value="InterPro"/>
</dbReference>
<dbReference type="STRING" id="112901.SAMN04488500_12432"/>
<dbReference type="RefSeq" id="WP_084577860.1">
    <property type="nucleotide sequence ID" value="NZ_CP155572.1"/>
</dbReference>
<evidence type="ECO:0000256" key="8">
    <source>
        <dbReference type="RuleBase" id="RU003656"/>
    </source>
</evidence>
<dbReference type="GO" id="GO:0012505">
    <property type="term" value="C:endomembrane system"/>
    <property type="evidence" value="ECO:0007669"/>
    <property type="project" value="UniProtKB-SubCell"/>
</dbReference>
<evidence type="ECO:0000313" key="11">
    <source>
        <dbReference type="Proteomes" id="UP000192738"/>
    </source>
</evidence>